<evidence type="ECO:0000313" key="2">
    <source>
        <dbReference type="Proteomes" id="UP001162060"/>
    </source>
</evidence>
<evidence type="ECO:0000313" key="1">
    <source>
        <dbReference type="EMBL" id="CAK7914863.1"/>
    </source>
</evidence>
<comment type="caution">
    <text evidence="1">The sequence shown here is derived from an EMBL/GenBank/DDBJ whole genome shotgun (WGS) entry which is preliminary data.</text>
</comment>
<sequence>MSVLWSRALQTRFMPMTEDTQRDMLAEGRAGRSEWKLLKQYSEGLRILVHLIRRKFGPQLAAIFRNRNMALQAVGRGFVLLEEASSSFQALCGQSCQFKEKLSSVQTITRSATHDCWII</sequence>
<protein>
    <submittedName>
        <fullName evidence="1">Uncharacterized protein</fullName>
    </submittedName>
</protein>
<gene>
    <name evidence="1" type="ORF">PM001_LOCUS5050</name>
</gene>
<reference evidence="1" key="1">
    <citation type="submission" date="2024-01" db="EMBL/GenBank/DDBJ databases">
        <authorList>
            <person name="Webb A."/>
        </authorList>
    </citation>
    <scope>NUCLEOTIDE SEQUENCE</scope>
    <source>
        <strain evidence="1">Pm1</strain>
    </source>
</reference>
<name>A0AAV1TCC4_9STRA</name>
<dbReference type="Proteomes" id="UP001162060">
    <property type="component" value="Unassembled WGS sequence"/>
</dbReference>
<organism evidence="1 2">
    <name type="scientific">Peronospora matthiolae</name>
    <dbReference type="NCBI Taxonomy" id="2874970"/>
    <lineage>
        <taxon>Eukaryota</taxon>
        <taxon>Sar</taxon>
        <taxon>Stramenopiles</taxon>
        <taxon>Oomycota</taxon>
        <taxon>Peronosporomycetes</taxon>
        <taxon>Peronosporales</taxon>
        <taxon>Peronosporaceae</taxon>
        <taxon>Peronospora</taxon>
    </lineage>
</organism>
<dbReference type="AlphaFoldDB" id="A0AAV1TCC4"/>
<accession>A0AAV1TCC4</accession>
<proteinExistence type="predicted"/>
<dbReference type="EMBL" id="CAKLBY020000040">
    <property type="protein sequence ID" value="CAK7914863.1"/>
    <property type="molecule type" value="Genomic_DNA"/>
</dbReference>